<name>A0A1Z4LHJ6_9CYAN</name>
<evidence type="ECO:0000313" key="2">
    <source>
        <dbReference type="Proteomes" id="UP000218418"/>
    </source>
</evidence>
<dbReference type="AlphaFoldDB" id="A0A1Z4LHJ6"/>
<protein>
    <submittedName>
        <fullName evidence="1">Uncharacterized protein</fullName>
    </submittedName>
</protein>
<dbReference type="EMBL" id="AP018227">
    <property type="protein sequence ID" value="BAY80715.1"/>
    <property type="molecule type" value="Genomic_DNA"/>
</dbReference>
<reference evidence="1 2" key="1">
    <citation type="submission" date="2017-06" db="EMBL/GenBank/DDBJ databases">
        <title>Genome sequencing of cyanobaciteial culture collection at National Institute for Environmental Studies (NIES).</title>
        <authorList>
            <person name="Hirose Y."/>
            <person name="Shimura Y."/>
            <person name="Fujisawa T."/>
            <person name="Nakamura Y."/>
            <person name="Kawachi M."/>
        </authorList>
    </citation>
    <scope>NUCLEOTIDE SEQUENCE [LARGE SCALE GENOMIC DNA]</scope>
    <source>
        <strain evidence="1 2">NIES-267</strain>
    </source>
</reference>
<keyword evidence="2" id="KW-1185">Reference proteome</keyword>
<proteinExistence type="predicted"/>
<accession>A0A1Z4LHJ6</accession>
<dbReference type="Proteomes" id="UP000218418">
    <property type="component" value="Chromosome"/>
</dbReference>
<dbReference type="OrthoDB" id="570991at2"/>
<sequence length="242" mass="27127">MNKILQTQELAIAITAKNLNPSIINLDFLTYGNIISSEWELARQPIYTKNLTQLVFQNGIAIVAQPNRIVFAETIDTKDIQELQISKVAAKYIEKLPNVEYRAVGINPKGFVTFTESNGASNYFLNNLLASGEWREFGKTPVKAAIQLAYNLESSQLNLTINEGLLKVSEKKSVPAVLFSGNFDYKISTNEPEARLKDLHQIIHNWKSNLETYKQLINDKFLLLATEGKNLIPFGVPISPSV</sequence>
<organism evidence="1 2">
    <name type="scientific">Calothrix parasitica NIES-267</name>
    <dbReference type="NCBI Taxonomy" id="1973488"/>
    <lineage>
        <taxon>Bacteria</taxon>
        <taxon>Bacillati</taxon>
        <taxon>Cyanobacteriota</taxon>
        <taxon>Cyanophyceae</taxon>
        <taxon>Nostocales</taxon>
        <taxon>Calotrichaceae</taxon>
        <taxon>Calothrix</taxon>
    </lineage>
</organism>
<gene>
    <name evidence="1" type="ORF">NIES267_01720</name>
</gene>
<evidence type="ECO:0000313" key="1">
    <source>
        <dbReference type="EMBL" id="BAY80715.1"/>
    </source>
</evidence>